<dbReference type="GeneID" id="20644174"/>
<dbReference type="AlphaFoldDB" id="G5A3U2"/>
<dbReference type="EMBL" id="JH159159">
    <property type="protein sequence ID" value="EGZ09442.1"/>
    <property type="molecule type" value="Genomic_DNA"/>
</dbReference>
<organism evidence="2 3">
    <name type="scientific">Phytophthora sojae (strain P6497)</name>
    <name type="common">Soybean stem and root rot agent</name>
    <name type="synonym">Phytophthora megasperma f. sp. glycines</name>
    <dbReference type="NCBI Taxonomy" id="1094619"/>
    <lineage>
        <taxon>Eukaryota</taxon>
        <taxon>Sar</taxon>
        <taxon>Stramenopiles</taxon>
        <taxon>Oomycota</taxon>
        <taxon>Peronosporomycetes</taxon>
        <taxon>Peronosporales</taxon>
        <taxon>Peronosporaceae</taxon>
        <taxon>Phytophthora</taxon>
    </lineage>
</organism>
<reference evidence="2 3" key="1">
    <citation type="journal article" date="2006" name="Science">
        <title>Phytophthora genome sequences uncover evolutionary origins and mechanisms of pathogenesis.</title>
        <authorList>
            <person name="Tyler B.M."/>
            <person name="Tripathy S."/>
            <person name="Zhang X."/>
            <person name="Dehal P."/>
            <person name="Jiang R.H."/>
            <person name="Aerts A."/>
            <person name="Arredondo F.D."/>
            <person name="Baxter L."/>
            <person name="Bensasson D."/>
            <person name="Beynon J.L."/>
            <person name="Chapman J."/>
            <person name="Damasceno C.M."/>
            <person name="Dorrance A.E."/>
            <person name="Dou D."/>
            <person name="Dickerman A.W."/>
            <person name="Dubchak I.L."/>
            <person name="Garbelotto M."/>
            <person name="Gijzen M."/>
            <person name="Gordon S.G."/>
            <person name="Govers F."/>
            <person name="Grunwald N.J."/>
            <person name="Huang W."/>
            <person name="Ivors K.L."/>
            <person name="Jones R.W."/>
            <person name="Kamoun S."/>
            <person name="Krampis K."/>
            <person name="Lamour K.H."/>
            <person name="Lee M.K."/>
            <person name="McDonald W.H."/>
            <person name="Medina M."/>
            <person name="Meijer H.J."/>
            <person name="Nordberg E.K."/>
            <person name="Maclean D.J."/>
            <person name="Ospina-Giraldo M.D."/>
            <person name="Morris P.F."/>
            <person name="Phuntumart V."/>
            <person name="Putnam N.H."/>
            <person name="Rash S."/>
            <person name="Rose J.K."/>
            <person name="Sakihama Y."/>
            <person name="Salamov A.A."/>
            <person name="Savidor A."/>
            <person name="Scheuring C.F."/>
            <person name="Smith B.M."/>
            <person name="Sobral B.W."/>
            <person name="Terry A."/>
            <person name="Torto-Alalibo T.A."/>
            <person name="Win J."/>
            <person name="Xu Z."/>
            <person name="Zhang H."/>
            <person name="Grigoriev I.V."/>
            <person name="Rokhsar D.S."/>
            <person name="Boore J.L."/>
        </authorList>
    </citation>
    <scope>NUCLEOTIDE SEQUENCE [LARGE SCALE GENOMIC DNA]</scope>
    <source>
        <strain evidence="2 3">P6497</strain>
    </source>
</reference>
<dbReference type="InterPro" id="IPR011009">
    <property type="entry name" value="Kinase-like_dom_sf"/>
</dbReference>
<accession>G5A3U2</accession>
<dbReference type="SMR" id="G5A3U2"/>
<dbReference type="SUPFAM" id="SSF56112">
    <property type="entry name" value="Protein kinase-like (PK-like)"/>
    <property type="match status" value="1"/>
</dbReference>
<evidence type="ECO:0000313" key="2">
    <source>
        <dbReference type="EMBL" id="EGZ09442.1"/>
    </source>
</evidence>
<evidence type="ECO:0000313" key="3">
    <source>
        <dbReference type="Proteomes" id="UP000002640"/>
    </source>
</evidence>
<gene>
    <name evidence="2" type="ORF">PHYSODRAFT_318190</name>
</gene>
<dbReference type="Gene3D" id="1.10.510.10">
    <property type="entry name" value="Transferase(Phosphotransferase) domain 1"/>
    <property type="match status" value="1"/>
</dbReference>
<dbReference type="Proteomes" id="UP000002640">
    <property type="component" value="Unassembled WGS sequence"/>
</dbReference>
<evidence type="ECO:0008006" key="4">
    <source>
        <dbReference type="Google" id="ProtNLM"/>
    </source>
</evidence>
<keyword evidence="3" id="KW-1185">Reference proteome</keyword>
<dbReference type="InParanoid" id="G5A3U2"/>
<proteinExistence type="predicted"/>
<dbReference type="OMA" id="NFIMITI"/>
<feature type="region of interest" description="Disordered" evidence="1">
    <location>
        <begin position="414"/>
        <end position="436"/>
    </location>
</feature>
<dbReference type="RefSeq" id="XP_009534303.1">
    <property type="nucleotide sequence ID" value="XM_009536008.1"/>
</dbReference>
<protein>
    <recommendedName>
        <fullName evidence="4">Protein kinase domain-containing protein</fullName>
    </recommendedName>
</protein>
<dbReference type="KEGG" id="psoj:PHYSODRAFT_318190"/>
<evidence type="ECO:0000256" key="1">
    <source>
        <dbReference type="SAM" id="MobiDB-lite"/>
    </source>
</evidence>
<name>G5A3U2_PHYSP</name>
<sequence length="436" mass="49409">MHVLVHVPGPRRDSSKEWRDKFLARQFAHHQLPSIESLGDFVAQALPEKIRVCSQYLWSWCQLFSPQLQEKLFVVDNAAPCEAFTLNVLSRLVKLPQCGDTACAFHSFWDSMFHDVLDFVLPQASAIRDSGNESPDFLLIFNDVYVFRGEEQAFGVDLGLPGNELTEKLVWNYGNIPYWLGYAASGYRFNLESVEERFRMVLALLNLSLLFPGIAEAPDQDDDVKTIHRPSGGVVRLYPAFVTKYYPVGAILYHLARVYGALLEGDVPNVDHLTKLDFKLNVATFEPCGEIAASPPRDLPTLFAVLKDVLQALVALHRVGWIHRDIRWPNVARSPHASSSRDHLRVEEHSPEMFVDGMLHTTAVDIWAVGYLIDCSDIGWDTDSKRSAFRESLMHQDPEARPSAEQPLRELTEFQQEALPAEADQDQSWLGKRKHS</sequence>